<reference evidence="3 4" key="1">
    <citation type="submission" date="2024-09" db="EMBL/GenBank/DDBJ databases">
        <authorList>
            <person name="Sun Q."/>
            <person name="Mori K."/>
        </authorList>
    </citation>
    <scope>NUCLEOTIDE SEQUENCE [LARGE SCALE GENOMIC DNA]</scope>
    <source>
        <strain evidence="3 4">KCTC 23315</strain>
    </source>
</reference>
<feature type="compositionally biased region" description="Polar residues" evidence="1">
    <location>
        <begin position="151"/>
        <end position="162"/>
    </location>
</feature>
<name>A0ABV6BIX3_9GAMM</name>
<protein>
    <submittedName>
        <fullName evidence="3">DUF2914 domain-containing protein</fullName>
    </submittedName>
</protein>
<feature type="region of interest" description="Disordered" evidence="1">
    <location>
        <begin position="118"/>
        <end position="173"/>
    </location>
</feature>
<keyword evidence="4" id="KW-1185">Reference proteome</keyword>
<feature type="domain" description="DUF2914" evidence="2">
    <location>
        <begin position="242"/>
        <end position="299"/>
    </location>
</feature>
<evidence type="ECO:0000313" key="4">
    <source>
        <dbReference type="Proteomes" id="UP001589813"/>
    </source>
</evidence>
<dbReference type="RefSeq" id="WP_377249140.1">
    <property type="nucleotide sequence ID" value="NZ_JBHLXP010000011.1"/>
</dbReference>
<gene>
    <name evidence="3" type="ORF">ACFFJP_21240</name>
</gene>
<comment type="caution">
    <text evidence="3">The sequence shown here is derived from an EMBL/GenBank/DDBJ whole genome shotgun (WGS) entry which is preliminary data.</text>
</comment>
<dbReference type="InterPro" id="IPR022606">
    <property type="entry name" value="DUF2914"/>
</dbReference>
<dbReference type="Proteomes" id="UP001589813">
    <property type="component" value="Unassembled WGS sequence"/>
</dbReference>
<organism evidence="3 4">
    <name type="scientific">Rheinheimera tilapiae</name>
    <dbReference type="NCBI Taxonomy" id="875043"/>
    <lineage>
        <taxon>Bacteria</taxon>
        <taxon>Pseudomonadati</taxon>
        <taxon>Pseudomonadota</taxon>
        <taxon>Gammaproteobacteria</taxon>
        <taxon>Chromatiales</taxon>
        <taxon>Chromatiaceae</taxon>
        <taxon>Rheinheimera</taxon>
    </lineage>
</organism>
<accession>A0ABV6BIX3</accession>
<evidence type="ECO:0000259" key="2">
    <source>
        <dbReference type="Pfam" id="PF11141"/>
    </source>
</evidence>
<dbReference type="EMBL" id="JBHLXP010000011">
    <property type="protein sequence ID" value="MFC0050816.1"/>
    <property type="molecule type" value="Genomic_DNA"/>
</dbReference>
<evidence type="ECO:0000256" key="1">
    <source>
        <dbReference type="SAM" id="MobiDB-lite"/>
    </source>
</evidence>
<sequence length="301" mass="32237">MVSEAASKLTVKVKLHPAALPAETDTPVVQPAPWSKTRIALASLVLVGAGVAGYQFLLRPVAPLKSAVAAEPEQAALQSAAVTPTLQSVAEQAGQAESATASSVTPELKSAVETAPLTEQGAQPALSQAEVDMQSKPATKTPDLAPVVPKSTASADQTTAVSTMPDAAPQESVTKVTANTNTANTNTAKINAALPAGFSRIVLTDQMNNLQPGQAVGQQIPYPRINRLYLFTELTGYAGQILRHRWYFGDTLHTDAVLTIEDSPWRTYSENWLLDDQRGPWRVEIVDQTQKVIFQYSFTYQ</sequence>
<evidence type="ECO:0000313" key="3">
    <source>
        <dbReference type="EMBL" id="MFC0050816.1"/>
    </source>
</evidence>
<dbReference type="Pfam" id="PF11141">
    <property type="entry name" value="DUF2914"/>
    <property type="match status" value="1"/>
</dbReference>
<proteinExistence type="predicted"/>